<name>A0AAD5AEK2_SILAS</name>
<dbReference type="SUPFAM" id="SSF50044">
    <property type="entry name" value="SH3-domain"/>
    <property type="match status" value="1"/>
</dbReference>
<feature type="non-terminal residue" evidence="1">
    <location>
        <position position="1"/>
    </location>
</feature>
<proteinExistence type="predicted"/>
<feature type="non-terminal residue" evidence="1">
    <location>
        <position position="66"/>
    </location>
</feature>
<organism evidence="1 2">
    <name type="scientific">Silurus asotus</name>
    <name type="common">Amur catfish</name>
    <name type="synonym">Parasilurus asotus</name>
    <dbReference type="NCBI Taxonomy" id="30991"/>
    <lineage>
        <taxon>Eukaryota</taxon>
        <taxon>Metazoa</taxon>
        <taxon>Chordata</taxon>
        <taxon>Craniata</taxon>
        <taxon>Vertebrata</taxon>
        <taxon>Euteleostomi</taxon>
        <taxon>Actinopterygii</taxon>
        <taxon>Neopterygii</taxon>
        <taxon>Teleostei</taxon>
        <taxon>Ostariophysi</taxon>
        <taxon>Siluriformes</taxon>
        <taxon>Siluridae</taxon>
        <taxon>Silurus</taxon>
    </lineage>
</organism>
<evidence type="ECO:0000313" key="1">
    <source>
        <dbReference type="EMBL" id="KAI5614364.1"/>
    </source>
</evidence>
<protein>
    <submittedName>
        <fullName evidence="1">Proto-oncogene DBL-like isoform X4</fullName>
    </submittedName>
</protein>
<accession>A0AAD5AEK2</accession>
<dbReference type="AlphaFoldDB" id="A0AAD5AEK2"/>
<gene>
    <name evidence="1" type="ORF">C0J50_3683</name>
</gene>
<evidence type="ECO:0000313" key="2">
    <source>
        <dbReference type="Proteomes" id="UP001205998"/>
    </source>
</evidence>
<reference evidence="1" key="1">
    <citation type="submission" date="2018-07" db="EMBL/GenBank/DDBJ databases">
        <title>Comparative genomics of catfishes provides insights into carnivory and benthic adaptation.</title>
        <authorList>
            <person name="Zhang Y."/>
            <person name="Wang D."/>
            <person name="Peng Z."/>
            <person name="Zheng S."/>
            <person name="Shao F."/>
            <person name="Tao W."/>
        </authorList>
    </citation>
    <scope>NUCLEOTIDE SEQUENCE</scope>
    <source>
        <strain evidence="1">Chongqing</strain>
    </source>
</reference>
<keyword evidence="2" id="KW-1185">Reference proteome</keyword>
<comment type="caution">
    <text evidence="1">The sequence shown here is derived from an EMBL/GenBank/DDBJ whole genome shotgun (WGS) entry which is preliminary data.</text>
</comment>
<dbReference type="EMBL" id="MU558737">
    <property type="protein sequence ID" value="KAI5614364.1"/>
    <property type="molecule type" value="Genomic_DNA"/>
</dbReference>
<sequence length="66" mass="7251">LVDHLKCGKDDVIIKHGDVIHLLQGNTAGMWHVKNLTREGEGKLPTNALHRILGNVDRSHVIRPGG</sequence>
<dbReference type="InterPro" id="IPR036028">
    <property type="entry name" value="SH3-like_dom_sf"/>
</dbReference>
<dbReference type="Proteomes" id="UP001205998">
    <property type="component" value="Unassembled WGS sequence"/>
</dbReference>